<dbReference type="AlphaFoldDB" id="A0A0C9VJ29"/>
<keyword evidence="3" id="KW-1185">Reference proteome</keyword>
<name>A0A0C9VJ29_SPHS4</name>
<organism evidence="2 3">
    <name type="scientific">Sphaerobolus stellatus (strain SS14)</name>
    <dbReference type="NCBI Taxonomy" id="990650"/>
    <lineage>
        <taxon>Eukaryota</taxon>
        <taxon>Fungi</taxon>
        <taxon>Dikarya</taxon>
        <taxon>Basidiomycota</taxon>
        <taxon>Agaricomycotina</taxon>
        <taxon>Agaricomycetes</taxon>
        <taxon>Phallomycetidae</taxon>
        <taxon>Geastrales</taxon>
        <taxon>Sphaerobolaceae</taxon>
        <taxon>Sphaerobolus</taxon>
    </lineage>
</organism>
<feature type="compositionally biased region" description="Polar residues" evidence="1">
    <location>
        <begin position="475"/>
        <end position="485"/>
    </location>
</feature>
<protein>
    <submittedName>
        <fullName evidence="2">Uncharacterized protein</fullName>
    </submittedName>
</protein>
<evidence type="ECO:0000313" key="2">
    <source>
        <dbReference type="EMBL" id="KIJ37595.1"/>
    </source>
</evidence>
<feature type="region of interest" description="Disordered" evidence="1">
    <location>
        <begin position="308"/>
        <end position="355"/>
    </location>
</feature>
<sequence length="840" mass="92624">MPSPLSRSSSALMSLLTPAYFVTPAWLDAITSIDLFNKFKLPSEQSYLPPVDDPSLSSLEPNVWAPSQKRKGLFDGLRFTFAVIGSGIGTDTKAIADAVQLGGTQIQFIDVEAEAGDESKSGWDTALRKRRRKDYQTDKIPSGCGLILVADAESMHARGVSKEIQSAWDGMVNRASEVDMRIISPSFIVDAILKCDISILDCKQQKAAVTQSDEPFQIPESESVAQPEPEPEPETAPRRPRLTRRATSQTPVQPPPEIPSTPDTVVEIVEPPSTAPEPPASTRKPLKRRANATGLLNTILGIDEDTSMVIEPSPKPASEPVAQTPTRPSRLKRRVNTAASSSQLQSLMEEEDDAAKRPLKKFRALFEGTMESADMAEDIDKVVKTGPNEQSQGLSIVQEEEEEEESATVRTQEETQGRKRRLQDVAEEEDESQSQATTQARKKRAVEGSNAVERRSRDLIPALQSQADPRAGPSLDSQTQAQPKTQARKASKSGSGVAPDMDQNFMLAVTSRSKSKRTEDAFDREFNNLRISKPDPNNLANTTNNPNWEALDEFACDMNIRGNFMQIVEMKVKEKNKEGLQRRGGDRLDWEGREDFKKFKKKSRVSDRELVQVTLNAVENDGESQPPQIEFNYAGVKQKQVKARQKKVITEDENENDYQSDSPMPTAGPSAPKQTQAASRQGGTRRRPAPVMEEDDDDDDDDEIPTQLPVRKAPTQTKARAASKPPLKAKAKSPTPFTLPSTVTTRKKAFQPLFDPASDDEDFSLPPTQARSPEPMQSQASETPDLDLTYRSTSTRAGVVRSQATRNATQGPRGTKRKPVLEDSDSNGDGVVAKRGKRRK</sequence>
<dbReference type="Proteomes" id="UP000054279">
    <property type="component" value="Unassembled WGS sequence"/>
</dbReference>
<feature type="compositionally biased region" description="Polar residues" evidence="1">
    <location>
        <begin position="672"/>
        <end position="682"/>
    </location>
</feature>
<dbReference type="OrthoDB" id="552194at2759"/>
<feature type="region of interest" description="Disordered" evidence="1">
    <location>
        <begin position="640"/>
        <end position="840"/>
    </location>
</feature>
<feature type="compositionally biased region" description="Polar residues" evidence="1">
    <location>
        <begin position="766"/>
        <end position="782"/>
    </location>
</feature>
<feature type="compositionally biased region" description="Polar residues" evidence="1">
    <location>
        <begin position="790"/>
        <end position="812"/>
    </location>
</feature>
<reference evidence="2 3" key="1">
    <citation type="submission" date="2014-06" db="EMBL/GenBank/DDBJ databases">
        <title>Evolutionary Origins and Diversification of the Mycorrhizal Mutualists.</title>
        <authorList>
            <consortium name="DOE Joint Genome Institute"/>
            <consortium name="Mycorrhizal Genomics Consortium"/>
            <person name="Kohler A."/>
            <person name="Kuo A."/>
            <person name="Nagy L.G."/>
            <person name="Floudas D."/>
            <person name="Copeland A."/>
            <person name="Barry K.W."/>
            <person name="Cichocki N."/>
            <person name="Veneault-Fourrey C."/>
            <person name="LaButti K."/>
            <person name="Lindquist E.A."/>
            <person name="Lipzen A."/>
            <person name="Lundell T."/>
            <person name="Morin E."/>
            <person name="Murat C."/>
            <person name="Riley R."/>
            <person name="Ohm R."/>
            <person name="Sun H."/>
            <person name="Tunlid A."/>
            <person name="Henrissat B."/>
            <person name="Grigoriev I.V."/>
            <person name="Hibbett D.S."/>
            <person name="Martin F."/>
        </authorList>
    </citation>
    <scope>NUCLEOTIDE SEQUENCE [LARGE SCALE GENOMIC DNA]</scope>
    <source>
        <strain evidence="2 3">SS14</strain>
    </source>
</reference>
<feature type="compositionally biased region" description="Low complexity" evidence="1">
    <location>
        <begin position="718"/>
        <end position="736"/>
    </location>
</feature>
<accession>A0A0C9VJ29</accession>
<feature type="region of interest" description="Disordered" evidence="1">
    <location>
        <begin position="210"/>
        <end position="291"/>
    </location>
</feature>
<dbReference type="EMBL" id="KN837168">
    <property type="protein sequence ID" value="KIJ37595.1"/>
    <property type="molecule type" value="Genomic_DNA"/>
</dbReference>
<evidence type="ECO:0000313" key="3">
    <source>
        <dbReference type="Proteomes" id="UP000054279"/>
    </source>
</evidence>
<gene>
    <name evidence="2" type="ORF">M422DRAFT_50393</name>
</gene>
<feature type="region of interest" description="Disordered" evidence="1">
    <location>
        <begin position="368"/>
        <end position="505"/>
    </location>
</feature>
<evidence type="ECO:0000256" key="1">
    <source>
        <dbReference type="SAM" id="MobiDB-lite"/>
    </source>
</evidence>
<proteinExistence type="predicted"/>
<dbReference type="HOGENOM" id="CLU_338636_0_0_1"/>
<feature type="compositionally biased region" description="Low complexity" evidence="1">
    <location>
        <begin position="338"/>
        <end position="347"/>
    </location>
</feature>
<feature type="compositionally biased region" description="Acidic residues" evidence="1">
    <location>
        <begin position="692"/>
        <end position="704"/>
    </location>
</feature>